<evidence type="ECO:0000313" key="1">
    <source>
        <dbReference type="EMBL" id="GAJ01164.1"/>
    </source>
</evidence>
<dbReference type="AlphaFoldDB" id="X1T7C0"/>
<dbReference type="EMBL" id="BARW01017332">
    <property type="protein sequence ID" value="GAJ01164.1"/>
    <property type="molecule type" value="Genomic_DNA"/>
</dbReference>
<sequence length="42" mass="4767">MTKAEKVQRLVGEGAVHILLQNEFVVEGRVGRNEEGRAYHVF</sequence>
<accession>X1T7C0</accession>
<feature type="non-terminal residue" evidence="1">
    <location>
        <position position="42"/>
    </location>
</feature>
<reference evidence="1" key="1">
    <citation type="journal article" date="2014" name="Front. Microbiol.">
        <title>High frequency of phylogenetically diverse reductive dehalogenase-homologous genes in deep subseafloor sedimentary metagenomes.</title>
        <authorList>
            <person name="Kawai M."/>
            <person name="Futagami T."/>
            <person name="Toyoda A."/>
            <person name="Takaki Y."/>
            <person name="Nishi S."/>
            <person name="Hori S."/>
            <person name="Arai W."/>
            <person name="Tsubouchi T."/>
            <person name="Morono Y."/>
            <person name="Uchiyama I."/>
            <person name="Ito T."/>
            <person name="Fujiyama A."/>
            <person name="Inagaki F."/>
            <person name="Takami H."/>
        </authorList>
    </citation>
    <scope>NUCLEOTIDE SEQUENCE</scope>
    <source>
        <strain evidence="1">Expedition CK06-06</strain>
    </source>
</reference>
<comment type="caution">
    <text evidence="1">The sequence shown here is derived from an EMBL/GenBank/DDBJ whole genome shotgun (WGS) entry which is preliminary data.</text>
</comment>
<gene>
    <name evidence="1" type="ORF">S12H4_29969</name>
</gene>
<organism evidence="1">
    <name type="scientific">marine sediment metagenome</name>
    <dbReference type="NCBI Taxonomy" id="412755"/>
    <lineage>
        <taxon>unclassified sequences</taxon>
        <taxon>metagenomes</taxon>
        <taxon>ecological metagenomes</taxon>
    </lineage>
</organism>
<name>X1T7C0_9ZZZZ</name>
<protein>
    <submittedName>
        <fullName evidence="1">Uncharacterized protein</fullName>
    </submittedName>
</protein>
<proteinExistence type="predicted"/>